<proteinExistence type="predicted"/>
<dbReference type="PANTHER" id="PTHR12304:SF4">
    <property type="entry name" value="URIDINE NUCLEOSIDASE"/>
    <property type="match status" value="1"/>
</dbReference>
<dbReference type="GO" id="GO:0008477">
    <property type="term" value="F:purine nucleosidase activity"/>
    <property type="evidence" value="ECO:0007669"/>
    <property type="project" value="TreeGrafter"/>
</dbReference>
<dbReference type="KEGG" id="palb:EJC50_08580"/>
<evidence type="ECO:0000256" key="2">
    <source>
        <dbReference type="ARBA" id="ARBA00023295"/>
    </source>
</evidence>
<organism evidence="4 5">
    <name type="scientific">Paenibacillus albus</name>
    <dbReference type="NCBI Taxonomy" id="2495582"/>
    <lineage>
        <taxon>Bacteria</taxon>
        <taxon>Bacillati</taxon>
        <taxon>Bacillota</taxon>
        <taxon>Bacilli</taxon>
        <taxon>Bacillales</taxon>
        <taxon>Paenibacillaceae</taxon>
        <taxon>Paenibacillus</taxon>
    </lineage>
</organism>
<sequence length="308" mass="34828">MSIFPVLSQQKLLQRLAHPQRKIRMVLDTDTYNEIDDQFAVIYAMKSPESMTVEAFYAAPFFNDLSTGPKDGMEKSYDELKRIASIVPEMEGVPIYRGSESYLLEAGAPVESEAARNLVERAMAAPDDDPLYVVAIGAITNVASAILMEPRIIEKIVVVWLGGHALHWRDTTEFNLAQDLHASRTILDSGVPLVLIPCGGVASHLSTTLSEINDYVRETGPIGEYLYETFKNCHPNHFGYSRVIWDISTIAFLNNEEWTPSTLVHSPVLSSDFRWSVDRNRHFIRCVEHIHRDSVFKDLFRKLDSNIN</sequence>
<gene>
    <name evidence="4" type="ORF">EJC50_08580</name>
</gene>
<evidence type="ECO:0000256" key="1">
    <source>
        <dbReference type="ARBA" id="ARBA00022801"/>
    </source>
</evidence>
<evidence type="ECO:0000313" key="4">
    <source>
        <dbReference type="EMBL" id="AZN39692.1"/>
    </source>
</evidence>
<dbReference type="OrthoDB" id="2530052at2"/>
<dbReference type="InterPro" id="IPR036452">
    <property type="entry name" value="Ribo_hydro-like"/>
</dbReference>
<dbReference type="PANTHER" id="PTHR12304">
    <property type="entry name" value="INOSINE-URIDINE PREFERRING NUCLEOSIDE HYDROLASE"/>
    <property type="match status" value="1"/>
</dbReference>
<dbReference type="Pfam" id="PF01156">
    <property type="entry name" value="IU_nuc_hydro"/>
    <property type="match status" value="1"/>
</dbReference>
<dbReference type="SUPFAM" id="SSF53590">
    <property type="entry name" value="Nucleoside hydrolase"/>
    <property type="match status" value="1"/>
</dbReference>
<reference evidence="5" key="1">
    <citation type="submission" date="2018-12" db="EMBL/GenBank/DDBJ databases">
        <title>Genome sequence of Peanibacillus sp.</title>
        <authorList>
            <person name="Subramani G."/>
            <person name="Srinivasan S."/>
            <person name="Kim M.K."/>
        </authorList>
    </citation>
    <scope>NUCLEOTIDE SEQUENCE [LARGE SCALE GENOMIC DNA]</scope>
    <source>
        <strain evidence="5">18JY67-1</strain>
    </source>
</reference>
<keyword evidence="1 4" id="KW-0378">Hydrolase</keyword>
<name>A0A3Q8X445_9BACL</name>
<protein>
    <submittedName>
        <fullName evidence="4">Nucleoside hydrolase</fullName>
    </submittedName>
</protein>
<keyword evidence="2" id="KW-0326">Glycosidase</keyword>
<evidence type="ECO:0000259" key="3">
    <source>
        <dbReference type="Pfam" id="PF01156"/>
    </source>
</evidence>
<keyword evidence="5" id="KW-1185">Reference proteome</keyword>
<evidence type="ECO:0000313" key="5">
    <source>
        <dbReference type="Proteomes" id="UP000272528"/>
    </source>
</evidence>
<dbReference type="GO" id="GO:0006152">
    <property type="term" value="P:purine nucleoside catabolic process"/>
    <property type="evidence" value="ECO:0007669"/>
    <property type="project" value="TreeGrafter"/>
</dbReference>
<dbReference type="InterPro" id="IPR001910">
    <property type="entry name" value="Inosine/uridine_hydrolase_dom"/>
</dbReference>
<dbReference type="EMBL" id="CP034437">
    <property type="protein sequence ID" value="AZN39692.1"/>
    <property type="molecule type" value="Genomic_DNA"/>
</dbReference>
<dbReference type="AlphaFoldDB" id="A0A3Q8X445"/>
<dbReference type="GO" id="GO:0005829">
    <property type="term" value="C:cytosol"/>
    <property type="evidence" value="ECO:0007669"/>
    <property type="project" value="TreeGrafter"/>
</dbReference>
<dbReference type="Gene3D" id="3.90.245.10">
    <property type="entry name" value="Ribonucleoside hydrolase-like"/>
    <property type="match status" value="1"/>
</dbReference>
<feature type="domain" description="Inosine/uridine-preferring nucleoside hydrolase" evidence="3">
    <location>
        <begin position="26"/>
        <end position="257"/>
    </location>
</feature>
<dbReference type="InterPro" id="IPR023186">
    <property type="entry name" value="IUNH"/>
</dbReference>
<dbReference type="Proteomes" id="UP000272528">
    <property type="component" value="Chromosome"/>
</dbReference>
<dbReference type="RefSeq" id="WP_126014520.1">
    <property type="nucleotide sequence ID" value="NZ_CP034437.1"/>
</dbReference>
<accession>A0A3Q8X445</accession>